<proteinExistence type="predicted"/>
<dbReference type="Gene3D" id="3.30.2020.40">
    <property type="entry name" value="Uncharacterised protein PF10387, DUF2442"/>
    <property type="match status" value="1"/>
</dbReference>
<sequence>MSRIDNRITGIRFDDQKLWLMLADGRSFSESIKRHIRLEKATPEQRQQWTLTDDDHGINWPQLWQPSDTGMVNIWDIEQDLMYEQALQALQAVQWNTARVSQTQHELVALWRMEADINNGGFLQLLGNWGVENFQVTLRALQTLGATQTHQCLQDMFAVVRRFEDSPEHTSLSDLPALLTEAEHERLQELDEAFWDYPERLSRLIVMHYGQAAA</sequence>
<accession>A0ABY8SNJ1</accession>
<dbReference type="InterPro" id="IPR018841">
    <property type="entry name" value="DUF2442"/>
</dbReference>
<keyword evidence="3" id="KW-1185">Reference proteome</keyword>
<organism evidence="2 3">
    <name type="scientific">Comamonas resistens</name>
    <dbReference type="NCBI Taxonomy" id="3046670"/>
    <lineage>
        <taxon>Bacteria</taxon>
        <taxon>Pseudomonadati</taxon>
        <taxon>Pseudomonadota</taxon>
        <taxon>Betaproteobacteria</taxon>
        <taxon>Burkholderiales</taxon>
        <taxon>Comamonadaceae</taxon>
        <taxon>Comamonas</taxon>
    </lineage>
</organism>
<evidence type="ECO:0000259" key="1">
    <source>
        <dbReference type="Pfam" id="PF14300"/>
    </source>
</evidence>
<evidence type="ECO:0000313" key="2">
    <source>
        <dbReference type="EMBL" id="WHS64662.1"/>
    </source>
</evidence>
<dbReference type="Proteomes" id="UP001240697">
    <property type="component" value="Chromosome"/>
</dbReference>
<dbReference type="Pfam" id="PF14300">
    <property type="entry name" value="DMP19"/>
    <property type="match status" value="1"/>
</dbReference>
<dbReference type="InterPro" id="IPR025402">
    <property type="entry name" value="DMP19_C"/>
</dbReference>
<name>A0ABY8SNJ1_9BURK</name>
<gene>
    <name evidence="2" type="ORF">QMY55_19540</name>
</gene>
<dbReference type="Gene3D" id="1.20.1420.60">
    <property type="match status" value="1"/>
</dbReference>
<feature type="domain" description="DNA mimic protein DMP19 C-terminal" evidence="1">
    <location>
        <begin position="100"/>
        <end position="202"/>
    </location>
</feature>
<evidence type="ECO:0000313" key="3">
    <source>
        <dbReference type="Proteomes" id="UP001240697"/>
    </source>
</evidence>
<dbReference type="RefSeq" id="WP_283485776.1">
    <property type="nucleotide sequence ID" value="NZ_CP125947.1"/>
</dbReference>
<dbReference type="EMBL" id="CP125947">
    <property type="protein sequence ID" value="WHS64662.1"/>
    <property type="molecule type" value="Genomic_DNA"/>
</dbReference>
<dbReference type="Pfam" id="PF10387">
    <property type="entry name" value="DUF2442"/>
    <property type="match status" value="1"/>
</dbReference>
<protein>
    <submittedName>
        <fullName evidence="2">DUF4375 domain-containing protein</fullName>
    </submittedName>
</protein>
<reference evidence="2 3" key="1">
    <citation type="submission" date="2023-05" db="EMBL/GenBank/DDBJ databases">
        <authorList>
            <person name="Yin Y."/>
            <person name="Lu Z."/>
        </authorList>
    </citation>
    <scope>NUCLEOTIDE SEQUENCE [LARGE SCALE GENOMIC DNA]</scope>
    <source>
        <strain evidence="2 3">ZM22</strain>
    </source>
</reference>